<protein>
    <recommendedName>
        <fullName evidence="5">Oxidoreductase</fullName>
    </recommendedName>
</protein>
<gene>
    <name evidence="1" type="ORF">LPB072_10250</name>
    <name evidence="2" type="ORF">LPB72_07125</name>
</gene>
<dbReference type="KEGG" id="hyl:LPB072_10250"/>
<dbReference type="STRING" id="1763535.LPB072_10250"/>
<dbReference type="OrthoDB" id="9800421at2"/>
<dbReference type="EMBL" id="CP017476">
    <property type="protein sequence ID" value="AOW13179.1"/>
    <property type="molecule type" value="Genomic_DNA"/>
</dbReference>
<name>A0A162W0I5_9BURK</name>
<reference evidence="1 4" key="2">
    <citation type="submission" date="2016-10" db="EMBL/GenBank/DDBJ databases">
        <title>Hydorgenophaga sp. LPB0072 isolated from gastropod.</title>
        <authorList>
            <person name="Kim E."/>
            <person name="Yi H."/>
        </authorList>
    </citation>
    <scope>NUCLEOTIDE SEQUENCE [LARGE SCALE GENOMIC DNA]</scope>
    <source>
        <strain evidence="1 4">LPB0072</strain>
    </source>
</reference>
<evidence type="ECO:0000313" key="1">
    <source>
        <dbReference type="EMBL" id="AOW13179.1"/>
    </source>
</evidence>
<sequence>MTQKLQLFPAGSFDTEASASGILALSNDADPREADLAGVHTVLLNFPSFSDGRAFSQAFLLRRRLGFAGDIRAIGDVLVDQVQQMQRTGFTQAVLRADQSLAIGERQLERYPTFYQGDAIAPQPLFAVATA</sequence>
<evidence type="ECO:0000313" key="4">
    <source>
        <dbReference type="Proteomes" id="UP000185680"/>
    </source>
</evidence>
<keyword evidence="3" id="KW-1185">Reference proteome</keyword>
<dbReference type="InterPro" id="IPR008318">
    <property type="entry name" value="UCP030820"/>
</dbReference>
<dbReference type="EMBL" id="LVWD01000007">
    <property type="protein sequence ID" value="OAD42675.1"/>
    <property type="molecule type" value="Genomic_DNA"/>
</dbReference>
<dbReference type="AlphaFoldDB" id="A0A162W0I5"/>
<accession>A0A162W0I5</accession>
<dbReference type="Proteomes" id="UP000185657">
    <property type="component" value="Unassembled WGS sequence"/>
</dbReference>
<evidence type="ECO:0000313" key="2">
    <source>
        <dbReference type="EMBL" id="OAD42675.1"/>
    </source>
</evidence>
<dbReference type="RefSeq" id="WP_066087956.1">
    <property type="nucleotide sequence ID" value="NZ_CP017476.1"/>
</dbReference>
<reference evidence="2 3" key="1">
    <citation type="submission" date="2016-02" db="EMBL/GenBank/DDBJ databases">
        <title>Draft genome sequence of Hydrogenophaga sp. LPB0072.</title>
        <authorList>
            <person name="Shin S.-K."/>
            <person name="Yi H."/>
        </authorList>
    </citation>
    <scope>NUCLEOTIDE SEQUENCE [LARGE SCALE GENOMIC DNA]</scope>
    <source>
        <strain evidence="2 3">LPB0072</strain>
    </source>
</reference>
<organism evidence="1 4">
    <name type="scientific">Hydrogenophaga crassostreae</name>
    <dbReference type="NCBI Taxonomy" id="1763535"/>
    <lineage>
        <taxon>Bacteria</taxon>
        <taxon>Pseudomonadati</taxon>
        <taxon>Pseudomonadota</taxon>
        <taxon>Betaproteobacteria</taxon>
        <taxon>Burkholderiales</taxon>
        <taxon>Comamonadaceae</taxon>
        <taxon>Hydrogenophaga</taxon>
    </lineage>
</organism>
<evidence type="ECO:0008006" key="5">
    <source>
        <dbReference type="Google" id="ProtNLM"/>
    </source>
</evidence>
<evidence type="ECO:0000313" key="3">
    <source>
        <dbReference type="Proteomes" id="UP000185657"/>
    </source>
</evidence>
<dbReference type="Pfam" id="PF06073">
    <property type="entry name" value="DUF934"/>
    <property type="match status" value="1"/>
</dbReference>
<dbReference type="Proteomes" id="UP000185680">
    <property type="component" value="Chromosome"/>
</dbReference>
<proteinExistence type="predicted"/>